<evidence type="ECO:0000256" key="1">
    <source>
        <dbReference type="SAM" id="MobiDB-lite"/>
    </source>
</evidence>
<name>A0A9P7Z7D6_9HELO</name>
<organism evidence="2 3">
    <name type="scientific">Calycina marina</name>
    <dbReference type="NCBI Taxonomy" id="1763456"/>
    <lineage>
        <taxon>Eukaryota</taxon>
        <taxon>Fungi</taxon>
        <taxon>Dikarya</taxon>
        <taxon>Ascomycota</taxon>
        <taxon>Pezizomycotina</taxon>
        <taxon>Leotiomycetes</taxon>
        <taxon>Helotiales</taxon>
        <taxon>Pezizellaceae</taxon>
        <taxon>Calycina</taxon>
    </lineage>
</organism>
<evidence type="ECO:0000313" key="3">
    <source>
        <dbReference type="Proteomes" id="UP000887226"/>
    </source>
</evidence>
<dbReference type="Proteomes" id="UP000887226">
    <property type="component" value="Unassembled WGS sequence"/>
</dbReference>
<protein>
    <submittedName>
        <fullName evidence="2">Uncharacterized protein</fullName>
    </submittedName>
</protein>
<dbReference type="EMBL" id="MU253808">
    <property type="protein sequence ID" value="KAG9246335.1"/>
    <property type="molecule type" value="Genomic_DNA"/>
</dbReference>
<keyword evidence="3" id="KW-1185">Reference proteome</keyword>
<proteinExistence type="predicted"/>
<accession>A0A9P7Z7D6</accession>
<gene>
    <name evidence="2" type="ORF">BJ878DRAFT_478399</name>
</gene>
<feature type="region of interest" description="Disordered" evidence="1">
    <location>
        <begin position="1"/>
        <end position="29"/>
    </location>
</feature>
<dbReference type="AlphaFoldDB" id="A0A9P7Z7D6"/>
<reference evidence="2" key="1">
    <citation type="journal article" date="2021" name="IMA Fungus">
        <title>Genomic characterization of three marine fungi, including Emericellopsis atlantica sp. nov. with signatures of a generalist lifestyle and marine biomass degradation.</title>
        <authorList>
            <person name="Hagestad O.C."/>
            <person name="Hou L."/>
            <person name="Andersen J.H."/>
            <person name="Hansen E.H."/>
            <person name="Altermark B."/>
            <person name="Li C."/>
            <person name="Kuhnert E."/>
            <person name="Cox R.J."/>
            <person name="Crous P.W."/>
            <person name="Spatafora J.W."/>
            <person name="Lail K."/>
            <person name="Amirebrahimi M."/>
            <person name="Lipzen A."/>
            <person name="Pangilinan J."/>
            <person name="Andreopoulos W."/>
            <person name="Hayes R.D."/>
            <person name="Ng V."/>
            <person name="Grigoriev I.V."/>
            <person name="Jackson S.A."/>
            <person name="Sutton T.D.S."/>
            <person name="Dobson A.D.W."/>
            <person name="Rama T."/>
        </authorList>
    </citation>
    <scope>NUCLEOTIDE SEQUENCE</scope>
    <source>
        <strain evidence="2">TRa3180A</strain>
    </source>
</reference>
<dbReference type="OrthoDB" id="3439855at2759"/>
<evidence type="ECO:0000313" key="2">
    <source>
        <dbReference type="EMBL" id="KAG9246335.1"/>
    </source>
</evidence>
<sequence length="284" mass="30875">MVPRRSHQGRFPFSVKAARTPSQSSTSRGSSRNLLLLRLQLCSTLLLMPFWPARVALLRMSDAIGHHGSLSKGLTKIWRLDICQRLASHNGGSDTGLSRTFSGSTSGPKMHLQRCHDLKTNVDRTATAKGVEIGMASTFAHAEAHPKPRRRPDFGVLDPDVVEHLYVQLVTAVSLPFRLVEVPEFRAFLQYLDPDFQLVKPGSKLTHSAVIALSDIAFVVLPLSIVCCLALAAASTPNAYSGSITTLAPIPYLRALSAEEKGESFVATVRLVIPSAMEHGLGIF</sequence>
<comment type="caution">
    <text evidence="2">The sequence shown here is derived from an EMBL/GenBank/DDBJ whole genome shotgun (WGS) entry which is preliminary data.</text>
</comment>